<dbReference type="Pfam" id="PF00679">
    <property type="entry name" value="EFG_C"/>
    <property type="match status" value="1"/>
</dbReference>
<dbReference type="Gene3D" id="3.30.230.10">
    <property type="match status" value="1"/>
</dbReference>
<dbReference type="AlphaFoldDB" id="W9H276"/>
<keyword evidence="2" id="KW-0547">Nucleotide-binding</keyword>
<dbReference type="Pfam" id="PF14492">
    <property type="entry name" value="EFG_III"/>
    <property type="match status" value="1"/>
</dbReference>
<comment type="caution">
    <text evidence="8">The sequence shown here is derived from an EMBL/GenBank/DDBJ whole genome shotgun (WGS) entry which is preliminary data.</text>
</comment>
<dbReference type="NCBIfam" id="NF009891">
    <property type="entry name" value="PRK13351.1-1"/>
    <property type="match status" value="1"/>
</dbReference>
<evidence type="ECO:0000313" key="9">
    <source>
        <dbReference type="Proteomes" id="UP000019486"/>
    </source>
</evidence>
<dbReference type="PANTHER" id="PTHR43261">
    <property type="entry name" value="TRANSLATION ELONGATION FACTOR G-RELATED"/>
    <property type="match status" value="1"/>
</dbReference>
<evidence type="ECO:0000313" key="8">
    <source>
        <dbReference type="EMBL" id="EWY37868.1"/>
    </source>
</evidence>
<dbReference type="Gene3D" id="3.30.70.870">
    <property type="entry name" value="Elongation Factor G (Translational Gtpase), domain 3"/>
    <property type="match status" value="1"/>
</dbReference>
<dbReference type="GO" id="GO:0005525">
    <property type="term" value="F:GTP binding"/>
    <property type="evidence" value="ECO:0007669"/>
    <property type="project" value="UniProtKB-KW"/>
</dbReference>
<dbReference type="SUPFAM" id="SSF50447">
    <property type="entry name" value="Translation proteins"/>
    <property type="match status" value="1"/>
</dbReference>
<dbReference type="PANTHER" id="PTHR43261:SF7">
    <property type="entry name" value="ELONGATION FACTOR G-LIKE PROTEIN"/>
    <property type="match status" value="1"/>
</dbReference>
<dbReference type="PATRIC" id="fig|1385369.3.peg.5016"/>
<dbReference type="InterPro" id="IPR035647">
    <property type="entry name" value="EFG_III/V"/>
</dbReference>
<dbReference type="InterPro" id="IPR005517">
    <property type="entry name" value="Transl_elong_EFG/EF2_IV"/>
</dbReference>
<dbReference type="Gene3D" id="3.40.50.300">
    <property type="entry name" value="P-loop containing nucleotide triphosphate hydrolases"/>
    <property type="match status" value="1"/>
</dbReference>
<dbReference type="InterPro" id="IPR027417">
    <property type="entry name" value="P-loop_NTPase"/>
</dbReference>
<dbReference type="InterPro" id="IPR053905">
    <property type="entry name" value="EF-G-like_DII"/>
</dbReference>
<protein>
    <recommendedName>
        <fullName evidence="1">Elongation factor G</fullName>
    </recommendedName>
</protein>
<feature type="domain" description="Tr-type G" evidence="7">
    <location>
        <begin position="7"/>
        <end position="283"/>
    </location>
</feature>
<dbReference type="GO" id="GO:0032790">
    <property type="term" value="P:ribosome disassembly"/>
    <property type="evidence" value="ECO:0007669"/>
    <property type="project" value="TreeGrafter"/>
</dbReference>
<dbReference type="OrthoDB" id="9802948at2"/>
<dbReference type="InterPro" id="IPR000640">
    <property type="entry name" value="EFG_V-like"/>
</dbReference>
<dbReference type="SMART" id="SM00889">
    <property type="entry name" value="EFG_IV"/>
    <property type="match status" value="1"/>
</dbReference>
<dbReference type="InterPro" id="IPR014721">
    <property type="entry name" value="Ribsml_uS5_D2-typ_fold_subgr"/>
</dbReference>
<dbReference type="InterPro" id="IPR000795">
    <property type="entry name" value="T_Tr_GTP-bd_dom"/>
</dbReference>
<dbReference type="Gene3D" id="3.30.70.240">
    <property type="match status" value="1"/>
</dbReference>
<keyword evidence="3 8" id="KW-0251">Elongation factor</keyword>
<dbReference type="EMBL" id="AVFL01000022">
    <property type="protein sequence ID" value="EWY37868.1"/>
    <property type="molecule type" value="Genomic_DNA"/>
</dbReference>
<dbReference type="InterPro" id="IPR041095">
    <property type="entry name" value="EFG_II"/>
</dbReference>
<dbReference type="STRING" id="1385369.N825_15820"/>
<dbReference type="SUPFAM" id="SSF54211">
    <property type="entry name" value="Ribosomal protein S5 domain 2-like"/>
    <property type="match status" value="1"/>
</dbReference>
<dbReference type="CDD" id="cd01434">
    <property type="entry name" value="EFG_mtEFG1_IV"/>
    <property type="match status" value="1"/>
</dbReference>
<evidence type="ECO:0000259" key="7">
    <source>
        <dbReference type="PROSITE" id="PS51722"/>
    </source>
</evidence>
<dbReference type="NCBIfam" id="NF009379">
    <property type="entry name" value="PRK12740.1-3"/>
    <property type="match status" value="1"/>
</dbReference>
<dbReference type="CDD" id="cd04170">
    <property type="entry name" value="EF-G_bact"/>
    <property type="match status" value="1"/>
</dbReference>
<dbReference type="Pfam" id="PF03764">
    <property type="entry name" value="EFG_IV"/>
    <property type="match status" value="1"/>
</dbReference>
<dbReference type="Gene3D" id="2.40.30.10">
    <property type="entry name" value="Translation factors"/>
    <property type="match status" value="1"/>
</dbReference>
<evidence type="ECO:0000256" key="3">
    <source>
        <dbReference type="ARBA" id="ARBA00022768"/>
    </source>
</evidence>
<proteinExistence type="predicted"/>
<name>W9H276_9PROT</name>
<organism evidence="8 9">
    <name type="scientific">Skermanella stibiiresistens SB22</name>
    <dbReference type="NCBI Taxonomy" id="1385369"/>
    <lineage>
        <taxon>Bacteria</taxon>
        <taxon>Pseudomonadati</taxon>
        <taxon>Pseudomonadota</taxon>
        <taxon>Alphaproteobacteria</taxon>
        <taxon>Rhodospirillales</taxon>
        <taxon>Azospirillaceae</taxon>
        <taxon>Skermanella</taxon>
    </lineage>
</organism>
<sequence length="681" mass="73436">MPSTRIAGPRSAALVGPYLSGKTTLMESLLFAAGAITRKGNVKDGNTVGDSAPEARARKMSVEVGLASADYLGERWTFLDCPGSVELPAEAQAALMVADVAVVVCEPTPDKAPMLAPLFKFLDDNGIPHMLFVNKVDALGNQDIRVRDLMQALQASSARPLVLRQVPIREGDTVTGCVDLVSERAYHYNPHAPSNLVQVPDTVREREQAARQELLEALADFDDGLLEQLLEDVAPDRGAVYQQLAKDLASDLIVPVFIGSAENDNGVRRLLKALRHETPEVATTAARLGIPLEAGVVAQVFKTYHAPHAGKLSFSRVWKGEVTDGMTLGGERVSGVYRMHGHDQHKLPSAGAGEVVALSRMERAATGEVLDDQGARAKAPLWPAAPAPVYSLAISAEQRNDEVKLSGALAKLTEEDQALSVHQNPDTGEIVLWGQGDIHLQLAMDRLRTKYNLPVRSRAPQVAYKETIRKGAAQHSRFKRQTGGHGQFADVHVEVAPLPRGSGFAFDEKVVGGVVPRQFIPAVEAGVKEYLVQGPLGFPVVDVAVTLTSGQFHAVDSSEQAFKTAGRMAMGEAMPKCDPVLLEPILQVTIAAPAEFTPKVQRLITGRRGQILGFDGRAGWDGWDEVKALMPEAEARDLIVELRSLTLGLGVFTTRFDHLAELTGRLADRAVEIRQSMVAAQ</sequence>
<dbReference type="CDD" id="cd03713">
    <property type="entry name" value="EFG_mtEFG_C"/>
    <property type="match status" value="1"/>
</dbReference>
<evidence type="ECO:0000256" key="1">
    <source>
        <dbReference type="ARBA" id="ARBA00017872"/>
    </source>
</evidence>
<evidence type="ECO:0000256" key="5">
    <source>
        <dbReference type="ARBA" id="ARBA00023134"/>
    </source>
</evidence>
<comment type="function">
    <text evidence="6">Catalyzes the GTP-dependent ribosomal translocation step during translation elongation. During this step, the ribosome changes from the pre-translocational (PRE) to the post-translocational (POST) state as the newly formed A-site-bound peptidyl-tRNA and P-site-bound deacylated tRNA move to the P and E sites, respectively. Catalyzes the coordinated movement of the two tRNA molecules, the mRNA and conformational changes in the ribosome.</text>
</comment>
<dbReference type="PROSITE" id="PS51722">
    <property type="entry name" value="G_TR_2"/>
    <property type="match status" value="1"/>
</dbReference>
<keyword evidence="5" id="KW-0342">GTP-binding</keyword>
<keyword evidence="9" id="KW-1185">Reference proteome</keyword>
<reference evidence="8 9" key="1">
    <citation type="submission" date="2013-08" db="EMBL/GenBank/DDBJ databases">
        <title>The genome sequence of Skermanella stibiiresistens.</title>
        <authorList>
            <person name="Zhu W."/>
            <person name="Wang G."/>
        </authorList>
    </citation>
    <scope>NUCLEOTIDE SEQUENCE [LARGE SCALE GENOMIC DNA]</scope>
    <source>
        <strain evidence="8 9">SB22</strain>
    </source>
</reference>
<dbReference type="Pfam" id="PF00009">
    <property type="entry name" value="GTP_EFTU"/>
    <property type="match status" value="1"/>
</dbReference>
<dbReference type="GO" id="GO:0003746">
    <property type="term" value="F:translation elongation factor activity"/>
    <property type="evidence" value="ECO:0007669"/>
    <property type="project" value="UniProtKB-KW"/>
</dbReference>
<dbReference type="InterPro" id="IPR035649">
    <property type="entry name" value="EFG_V"/>
</dbReference>
<dbReference type="Proteomes" id="UP000019486">
    <property type="component" value="Unassembled WGS sequence"/>
</dbReference>
<dbReference type="InterPro" id="IPR009022">
    <property type="entry name" value="EFG_III"/>
</dbReference>
<keyword evidence="4" id="KW-0648">Protein biosynthesis</keyword>
<dbReference type="Pfam" id="PF22042">
    <property type="entry name" value="EF-G_D2"/>
    <property type="match status" value="1"/>
</dbReference>
<gene>
    <name evidence="8" type="ORF">N825_15820</name>
</gene>
<dbReference type="RefSeq" id="WP_037458000.1">
    <property type="nucleotide sequence ID" value="NZ_AVFL01000022.1"/>
</dbReference>
<dbReference type="GO" id="GO:0003924">
    <property type="term" value="F:GTPase activity"/>
    <property type="evidence" value="ECO:0007669"/>
    <property type="project" value="InterPro"/>
</dbReference>
<evidence type="ECO:0000256" key="2">
    <source>
        <dbReference type="ARBA" id="ARBA00022741"/>
    </source>
</evidence>
<dbReference type="SMART" id="SM00838">
    <property type="entry name" value="EFG_C"/>
    <property type="match status" value="1"/>
</dbReference>
<dbReference type="InterPro" id="IPR020568">
    <property type="entry name" value="Ribosomal_Su5_D2-typ_SF"/>
</dbReference>
<dbReference type="SUPFAM" id="SSF52540">
    <property type="entry name" value="P-loop containing nucleoside triphosphate hydrolases"/>
    <property type="match status" value="1"/>
</dbReference>
<accession>W9H276</accession>
<evidence type="ECO:0000256" key="4">
    <source>
        <dbReference type="ARBA" id="ARBA00022917"/>
    </source>
</evidence>
<dbReference type="InterPro" id="IPR047872">
    <property type="entry name" value="EFG_IV"/>
</dbReference>
<dbReference type="SUPFAM" id="SSF54980">
    <property type="entry name" value="EF-G C-terminal domain-like"/>
    <property type="match status" value="2"/>
</dbReference>
<evidence type="ECO:0000256" key="6">
    <source>
        <dbReference type="ARBA" id="ARBA00024731"/>
    </source>
</evidence>
<dbReference type="InterPro" id="IPR009000">
    <property type="entry name" value="Transl_B-barrel_sf"/>
</dbReference>
<dbReference type="GO" id="GO:0097216">
    <property type="term" value="F:guanosine tetraphosphate binding"/>
    <property type="evidence" value="ECO:0007669"/>
    <property type="project" value="UniProtKB-ARBA"/>
</dbReference>
<dbReference type="CDD" id="cd16262">
    <property type="entry name" value="EFG_III"/>
    <property type="match status" value="1"/>
</dbReference>